<dbReference type="SUPFAM" id="SSF55874">
    <property type="entry name" value="ATPase domain of HSP90 chaperone/DNA topoisomerase II/histidine kinase"/>
    <property type="match status" value="1"/>
</dbReference>
<evidence type="ECO:0000259" key="13">
    <source>
        <dbReference type="PROSITE" id="PS50109"/>
    </source>
</evidence>
<feature type="transmembrane region" description="Helical" evidence="12">
    <location>
        <begin position="157"/>
        <end position="180"/>
    </location>
</feature>
<evidence type="ECO:0000256" key="8">
    <source>
        <dbReference type="ARBA" id="ARBA00022777"/>
    </source>
</evidence>
<proteinExistence type="predicted"/>
<evidence type="ECO:0000256" key="5">
    <source>
        <dbReference type="ARBA" id="ARBA00022679"/>
    </source>
</evidence>
<dbReference type="GO" id="GO:0005524">
    <property type="term" value="F:ATP binding"/>
    <property type="evidence" value="ECO:0007669"/>
    <property type="project" value="UniProtKB-KW"/>
</dbReference>
<dbReference type="PROSITE" id="PS50885">
    <property type="entry name" value="HAMP"/>
    <property type="match status" value="1"/>
</dbReference>
<dbReference type="GO" id="GO:0000155">
    <property type="term" value="F:phosphorelay sensor kinase activity"/>
    <property type="evidence" value="ECO:0007669"/>
    <property type="project" value="InterPro"/>
</dbReference>
<dbReference type="EC" id="2.7.13.3" evidence="3"/>
<evidence type="ECO:0000256" key="7">
    <source>
        <dbReference type="ARBA" id="ARBA00022741"/>
    </source>
</evidence>
<evidence type="ECO:0000259" key="14">
    <source>
        <dbReference type="PROSITE" id="PS50885"/>
    </source>
</evidence>
<dbReference type="InterPro" id="IPR003660">
    <property type="entry name" value="HAMP_dom"/>
</dbReference>
<dbReference type="InterPro" id="IPR005467">
    <property type="entry name" value="His_kinase_dom"/>
</dbReference>
<dbReference type="SMART" id="SM00388">
    <property type="entry name" value="HisKA"/>
    <property type="match status" value="1"/>
</dbReference>
<keyword evidence="12" id="KW-0472">Membrane</keyword>
<evidence type="ECO:0000256" key="2">
    <source>
        <dbReference type="ARBA" id="ARBA00004141"/>
    </source>
</evidence>
<dbReference type="RefSeq" id="WP_407049338.1">
    <property type="nucleotide sequence ID" value="NZ_CP158568.1"/>
</dbReference>
<reference evidence="15" key="1">
    <citation type="submission" date="2024-06" db="EMBL/GenBank/DDBJ databases">
        <title>Methylostella associata gen. nov., sp. nov., a novel Ancalomicrobiaceae-affiliated facultatively methylotrophic bacteria that feed on methanotrophs of the genus Methylococcus.</title>
        <authorList>
            <person name="Saltykova V."/>
            <person name="Danilova O.V."/>
            <person name="Oshkin I.Y."/>
            <person name="Belova S.E."/>
            <person name="Pimenov N.V."/>
            <person name="Dedysh S.N."/>
        </authorList>
    </citation>
    <scope>NUCLEOTIDE SEQUENCE</scope>
    <source>
        <strain evidence="15">S20</strain>
    </source>
</reference>
<dbReference type="Pfam" id="PF00512">
    <property type="entry name" value="HisKA"/>
    <property type="match status" value="1"/>
</dbReference>
<dbReference type="InterPro" id="IPR036097">
    <property type="entry name" value="HisK_dim/P_sf"/>
</dbReference>
<accession>A0AAU7X9K4</accession>
<evidence type="ECO:0000256" key="10">
    <source>
        <dbReference type="ARBA" id="ARBA00022989"/>
    </source>
</evidence>
<feature type="domain" description="HAMP" evidence="14">
    <location>
        <begin position="181"/>
        <end position="233"/>
    </location>
</feature>
<dbReference type="Gene3D" id="1.10.287.130">
    <property type="match status" value="1"/>
</dbReference>
<dbReference type="InterPro" id="IPR036890">
    <property type="entry name" value="HATPase_C_sf"/>
</dbReference>
<dbReference type="SUPFAM" id="SSF47384">
    <property type="entry name" value="Homodimeric domain of signal transducing histidine kinase"/>
    <property type="match status" value="1"/>
</dbReference>
<organism evidence="15">
    <name type="scientific">Methyloraptor flagellatus</name>
    <dbReference type="NCBI Taxonomy" id="3162530"/>
    <lineage>
        <taxon>Bacteria</taxon>
        <taxon>Pseudomonadati</taxon>
        <taxon>Pseudomonadota</taxon>
        <taxon>Alphaproteobacteria</taxon>
        <taxon>Hyphomicrobiales</taxon>
        <taxon>Ancalomicrobiaceae</taxon>
        <taxon>Methyloraptor</taxon>
    </lineage>
</organism>
<dbReference type="CDD" id="cd00082">
    <property type="entry name" value="HisKA"/>
    <property type="match status" value="1"/>
</dbReference>
<sequence length="458" mass="48794">MKRGLGLGFGRASLRRRLGLGLALGLTALWLAATTVAGLVLRSEVDEVFDSALQEVAQRVLPLAYAEILTREDDRSIHHMPPVGPHREYISYVVRDAQGRELLQSSDADSLHIPKDLAVGFATTDQLRTYTETAVQGTIVVTTAERLFHRQGAVRKAVMALVWPLIALVPIAILGVWFAVRTSLRPLVSFRAAIEARGRGNLSPVETEGLPAEIAPVAASVDALIGRLRGALEAERGFTANSAHELRTPIAAALAQTQRLIAELAGDPRRDRAQAIEAALKRLARLSEKLMQLAKAEGGGLIAAHPQPLAPVLRLVIDEIDRQLECADRLELAIEGGEAPSSDLDPDAFAILARNLIENALKHGDPERPVWVRLADDRLEVGNHGPVVPPERLAALTRPFERGPTTADGAGLGLAIVSAICRGAGLGLDLASPLPGGADGFQVGVRLTPHAGAIPPRA</sequence>
<evidence type="ECO:0000313" key="15">
    <source>
        <dbReference type="EMBL" id="XBY44246.1"/>
    </source>
</evidence>
<name>A0AAU7X9K4_9HYPH</name>
<dbReference type="KEGG" id="mflg:ABS361_19760"/>
<evidence type="ECO:0000256" key="6">
    <source>
        <dbReference type="ARBA" id="ARBA00022692"/>
    </source>
</evidence>
<keyword evidence="5" id="KW-0808">Transferase</keyword>
<comment type="subcellular location">
    <subcellularLocation>
        <location evidence="2">Membrane</location>
        <topology evidence="2">Multi-pass membrane protein</topology>
    </subcellularLocation>
</comment>
<evidence type="ECO:0000256" key="4">
    <source>
        <dbReference type="ARBA" id="ARBA00022553"/>
    </source>
</evidence>
<evidence type="ECO:0000256" key="1">
    <source>
        <dbReference type="ARBA" id="ARBA00000085"/>
    </source>
</evidence>
<evidence type="ECO:0000256" key="11">
    <source>
        <dbReference type="ARBA" id="ARBA00023012"/>
    </source>
</evidence>
<dbReference type="InterPro" id="IPR050428">
    <property type="entry name" value="TCS_sensor_his_kinase"/>
</dbReference>
<comment type="catalytic activity">
    <reaction evidence="1">
        <text>ATP + protein L-histidine = ADP + protein N-phospho-L-histidine.</text>
        <dbReference type="EC" id="2.7.13.3"/>
    </reaction>
</comment>
<dbReference type="AlphaFoldDB" id="A0AAU7X9K4"/>
<keyword evidence="6 12" id="KW-0812">Transmembrane</keyword>
<dbReference type="GO" id="GO:0005886">
    <property type="term" value="C:plasma membrane"/>
    <property type="evidence" value="ECO:0007669"/>
    <property type="project" value="TreeGrafter"/>
</dbReference>
<feature type="domain" description="Histidine kinase" evidence="13">
    <location>
        <begin position="241"/>
        <end position="451"/>
    </location>
</feature>
<dbReference type="Gene3D" id="1.20.5.1040">
    <property type="entry name" value="Sensor protein qsec"/>
    <property type="match status" value="1"/>
</dbReference>
<dbReference type="Gene3D" id="3.30.565.10">
    <property type="entry name" value="Histidine kinase-like ATPase, C-terminal domain"/>
    <property type="match status" value="1"/>
</dbReference>
<evidence type="ECO:0000256" key="3">
    <source>
        <dbReference type="ARBA" id="ARBA00012438"/>
    </source>
</evidence>
<dbReference type="PANTHER" id="PTHR45436:SF14">
    <property type="entry name" value="SENSOR PROTEIN QSEC"/>
    <property type="match status" value="1"/>
</dbReference>
<keyword evidence="4" id="KW-0597">Phosphoprotein</keyword>
<gene>
    <name evidence="15" type="ORF">ABS361_19760</name>
</gene>
<dbReference type="InterPro" id="IPR003661">
    <property type="entry name" value="HisK_dim/P_dom"/>
</dbReference>
<keyword evidence="8 15" id="KW-0418">Kinase</keyword>
<dbReference type="InterPro" id="IPR003594">
    <property type="entry name" value="HATPase_dom"/>
</dbReference>
<dbReference type="PROSITE" id="PS50109">
    <property type="entry name" value="HIS_KIN"/>
    <property type="match status" value="1"/>
</dbReference>
<keyword evidence="9" id="KW-0067">ATP-binding</keyword>
<dbReference type="SMART" id="SM00387">
    <property type="entry name" value="HATPase_c"/>
    <property type="match status" value="1"/>
</dbReference>
<dbReference type="Pfam" id="PF02518">
    <property type="entry name" value="HATPase_c"/>
    <property type="match status" value="1"/>
</dbReference>
<keyword evidence="10 12" id="KW-1133">Transmembrane helix</keyword>
<evidence type="ECO:0000256" key="12">
    <source>
        <dbReference type="SAM" id="Phobius"/>
    </source>
</evidence>
<keyword evidence="11" id="KW-0902">Two-component regulatory system</keyword>
<keyword evidence="7" id="KW-0547">Nucleotide-binding</keyword>
<protein>
    <recommendedName>
        <fullName evidence="3">histidine kinase</fullName>
        <ecNumber evidence="3">2.7.13.3</ecNumber>
    </recommendedName>
</protein>
<dbReference type="PANTHER" id="PTHR45436">
    <property type="entry name" value="SENSOR HISTIDINE KINASE YKOH"/>
    <property type="match status" value="1"/>
</dbReference>
<dbReference type="EMBL" id="CP158568">
    <property type="protein sequence ID" value="XBY44246.1"/>
    <property type="molecule type" value="Genomic_DNA"/>
</dbReference>
<evidence type="ECO:0000256" key="9">
    <source>
        <dbReference type="ARBA" id="ARBA00022840"/>
    </source>
</evidence>
<dbReference type="CDD" id="cd00075">
    <property type="entry name" value="HATPase"/>
    <property type="match status" value="1"/>
</dbReference>